<keyword evidence="4" id="KW-1185">Reference proteome</keyword>
<name>A0A8J2H878_COTCN</name>
<gene>
    <name evidence="3" type="ORF">HICCMSTLAB_LOCUS3982</name>
</gene>
<proteinExistence type="predicted"/>
<evidence type="ECO:0000256" key="2">
    <source>
        <dbReference type="SAM" id="SignalP"/>
    </source>
</evidence>
<accession>A0A8J2H878</accession>
<dbReference type="AlphaFoldDB" id="A0A8J2H878"/>
<reference evidence="3" key="1">
    <citation type="submission" date="2021-04" db="EMBL/GenBank/DDBJ databases">
        <authorList>
            <person name="Chebbi M.A.C M."/>
        </authorList>
    </citation>
    <scope>NUCLEOTIDE SEQUENCE</scope>
</reference>
<sequence length="666" mass="73747">MKTIFLVLAVTFAIVSSEPEPGIKDGHQPPPYINRPKPPSNPLRFRRSPEPQGSIVLQGQKPLNGPERRPTWNLDYQHNIYKGKNGQISAGGGALKLPGQHVQPHIGVQGNWILRRSPEPQGSIVLQGQKPLNGPERRPTWNLDYQHNIYKGKNGQISAGGGALKLPGQHVQPHIGIQGTWRFRRSPEPQGSIVLQGQKPLNGPERRPTWNLDYQHNIYKGKNGQISAGGGALKLPGQHVQPHIGIQGTWRFRRSPEPQGSIVLQGQKPLNGPERRPTWNLDYQHNIYKGKNGQISAGGGALKLPGQHVQPHIGIQGTWRFRRSPEPQGSIVLQGQKPLNGPERRPTWNLDYQHNIYKGKNGQISAGGGALKLPGQHVQPHIGIQGTWRFRRSPEPQGSIVLQGQKPLNGPERRPTWNLDYQHNIYKGKNGQISAGGGALKLPGQHVQPHIGIQGTWRFRRSPEPQGSIVLQGQKPLNGPERRPTWNLDYQHNIYKGKNGQISAGGGALKLPGQHVQPHIGIQGTWRFRRSPEPQGSIVLQGQKPLNGPERRPTWNLDYQHNIYKGKNGQISAGGGALKLPGQHVQPHIGIQGTWRFRRSPEPQGSIVLQGQKPLNGPERRPTWNLDYQHNIYKGKNGQISAGGGALKLPGQHVQPHIGVQGTWRF</sequence>
<feature type="region of interest" description="Disordered" evidence="1">
    <location>
        <begin position="18"/>
        <end position="69"/>
    </location>
</feature>
<evidence type="ECO:0000313" key="3">
    <source>
        <dbReference type="EMBL" id="CAG5083977.1"/>
    </source>
</evidence>
<comment type="caution">
    <text evidence="3">The sequence shown here is derived from an EMBL/GenBank/DDBJ whole genome shotgun (WGS) entry which is preliminary data.</text>
</comment>
<feature type="compositionally biased region" description="Pro residues" evidence="1">
    <location>
        <begin position="28"/>
        <end position="41"/>
    </location>
</feature>
<dbReference type="EMBL" id="CAJNRD030001118">
    <property type="protein sequence ID" value="CAG5083977.1"/>
    <property type="molecule type" value="Genomic_DNA"/>
</dbReference>
<feature type="signal peptide" evidence="2">
    <location>
        <begin position="1"/>
        <end position="17"/>
    </location>
</feature>
<protein>
    <submittedName>
        <fullName evidence="3">Hymenoptaecin</fullName>
    </submittedName>
</protein>
<evidence type="ECO:0000313" key="4">
    <source>
        <dbReference type="Proteomes" id="UP000786811"/>
    </source>
</evidence>
<dbReference type="OrthoDB" id="7647635at2759"/>
<feature type="chain" id="PRO_5035222823" evidence="2">
    <location>
        <begin position="18"/>
        <end position="666"/>
    </location>
</feature>
<evidence type="ECO:0000256" key="1">
    <source>
        <dbReference type="SAM" id="MobiDB-lite"/>
    </source>
</evidence>
<dbReference type="Proteomes" id="UP000786811">
    <property type="component" value="Unassembled WGS sequence"/>
</dbReference>
<organism evidence="3 4">
    <name type="scientific">Cotesia congregata</name>
    <name type="common">Parasitoid wasp</name>
    <name type="synonym">Apanteles congregatus</name>
    <dbReference type="NCBI Taxonomy" id="51543"/>
    <lineage>
        <taxon>Eukaryota</taxon>
        <taxon>Metazoa</taxon>
        <taxon>Ecdysozoa</taxon>
        <taxon>Arthropoda</taxon>
        <taxon>Hexapoda</taxon>
        <taxon>Insecta</taxon>
        <taxon>Pterygota</taxon>
        <taxon>Neoptera</taxon>
        <taxon>Endopterygota</taxon>
        <taxon>Hymenoptera</taxon>
        <taxon>Apocrita</taxon>
        <taxon>Ichneumonoidea</taxon>
        <taxon>Braconidae</taxon>
        <taxon>Microgastrinae</taxon>
        <taxon>Cotesia</taxon>
    </lineage>
</organism>
<keyword evidence="2" id="KW-0732">Signal</keyword>